<dbReference type="FunFam" id="1.20.1070.10:FF:000058">
    <property type="entry name" value="Adhesion G protein-coupled receptor F5"/>
    <property type="match status" value="1"/>
</dbReference>
<evidence type="ECO:0000256" key="7">
    <source>
        <dbReference type="ARBA" id="ARBA00023136"/>
    </source>
</evidence>
<sequence length="1032" mass="115237">MELEGLMLFLRPLSSFLLFFSICKMLEPASPRKLCGQDHQRKGKRRVGQMDHICLAAFIASGEQHCFSFLEFHQNPCTRETTDVYWMLNFLVKSSDPTPEEAECTKEAKKTFWTRRGQQKMRFSSLWLFFFLTITEGRGGFLERDEGIKTKRELNVNKQKPLGSIQEYELLLQVHYGNSKKKRELKEFLKSWAPPLFFLPEPVNIIRAKATTYCGYQNGVLRCACEDSYSWFPPQCLDPQNCSLLKAGSLQSCDCHSSNLTQSVYFCERTKVWGTFKINEKFTEDLLDSSSAMYAKYTTGIERQLKEAYKGIQGFEAVRVTQFRNGSIVVGYEVVGSSSTSELLSGVEQMAKKAKTYLCKLYALEEDSFRVFGEAQCNSIAFGFGFENDEYTLPCSLGYIGSITVRCQPSGWHILEEMCVLSELEELKKDLTELASNNTDTEAAVSSLVQKLSMVIQQSPSTTAGNLASVVSILGNISSLKKNFTVSNSTMENVINIADHILNSASLTNWTVLLKKEKDASSQLLASLENISALVPSTALPLTFSRDFINWKGIPVSANLSNEGYNYETEFFPQNTPSPITGHVSIGPEQFKRHLLHTIISMTSLTLGNILPMAKNINAQVNGPLISIIISNSSINEVSLTFSKMKLNLSQPHCVFWDFSHLQWADTGCHLQNETASLVTCLCTHLTSFSVLMSPTVPPAIVPVVKWITFVGLGVSIGSLILCLAIEGLFWKQVNKNQTSHSRHICLVNIALCLLIADVWFIVAATVDTNSGVCIAAVFFAHFFYLSLFFWMLLLGFLLAYRVIFVFHHMATLLMVAAGFCLGYGCPLIISIVTIVVMQPSDGYKRKDACWLNWSDGSKPLLAFVVPALTIVAVNLVVVLLVLTKLGRPAVGERLAQDHKATVMRIGRSLLVLTPLLGLTWGFGIATMVDGWNLSWHVIFAFLNAFQGLFILCFGILLDSKLRQLLLNKLSPLSCWDQASKQKLSDSSVKLRFEKTFNPFQQKGLYVFSYTGESSHDIMLTQFSSAEQSGES</sequence>
<evidence type="ECO:0000313" key="16">
    <source>
        <dbReference type="Proteomes" id="UP000664991"/>
    </source>
</evidence>
<feature type="signal peptide" evidence="11">
    <location>
        <begin position="1"/>
        <end position="28"/>
    </location>
</feature>
<comment type="caution">
    <text evidence="15">The sequence shown here is derived from an EMBL/GenBank/DDBJ whole genome shotgun (WGS) entry which is preliminary data.</text>
</comment>
<evidence type="ECO:0000259" key="14">
    <source>
        <dbReference type="PROSITE" id="PS50261"/>
    </source>
</evidence>
<dbReference type="InterPro" id="IPR008078">
    <property type="entry name" value="GPCR_2_Ig-hepta-like_rcpt"/>
</dbReference>
<keyword evidence="5 11" id="KW-0732">Signal</keyword>
<protein>
    <recommendedName>
        <fullName evidence="17">Adhesion G-protein coupled receptor F1</fullName>
    </recommendedName>
</protein>
<dbReference type="PRINTS" id="PR00249">
    <property type="entry name" value="GPCRSECRETIN"/>
</dbReference>
<reference evidence="15 16" key="1">
    <citation type="submission" date="2020-12" db="EMBL/GenBank/DDBJ databases">
        <title>De novo assembly of Tibetan sheep genome.</title>
        <authorList>
            <person name="Li X."/>
        </authorList>
    </citation>
    <scope>NUCLEOTIDE SEQUENCE [LARGE SCALE GENOMIC DNA]</scope>
    <source>
        <tissue evidence="15">Heart</tissue>
    </source>
</reference>
<feature type="transmembrane region" description="Helical" evidence="10">
    <location>
        <begin position="743"/>
        <end position="763"/>
    </location>
</feature>
<evidence type="ECO:0000259" key="12">
    <source>
        <dbReference type="PROSITE" id="PS50024"/>
    </source>
</evidence>
<evidence type="ECO:0000256" key="4">
    <source>
        <dbReference type="ARBA" id="ARBA00022692"/>
    </source>
</evidence>
<dbReference type="PROSITE" id="PS50024">
    <property type="entry name" value="SEA"/>
    <property type="match status" value="1"/>
</dbReference>
<dbReference type="Gene3D" id="2.60.220.50">
    <property type="match status" value="1"/>
</dbReference>
<accession>A0A835ZLL2</accession>
<dbReference type="Pfam" id="PF01825">
    <property type="entry name" value="GPS"/>
    <property type="match status" value="1"/>
</dbReference>
<dbReference type="PRINTS" id="PR01695">
    <property type="entry name" value="IGHEPTARCPTR"/>
</dbReference>
<dbReference type="Gene3D" id="1.20.1070.10">
    <property type="entry name" value="Rhodopsin 7-helix transmembrane proteins"/>
    <property type="match status" value="1"/>
</dbReference>
<dbReference type="InterPro" id="IPR036364">
    <property type="entry name" value="SEA_dom_sf"/>
</dbReference>
<feature type="transmembrane region" description="Helical" evidence="10">
    <location>
        <begin position="813"/>
        <end position="838"/>
    </location>
</feature>
<evidence type="ECO:0000256" key="9">
    <source>
        <dbReference type="ARBA" id="ARBA00023180"/>
    </source>
</evidence>
<dbReference type="SMART" id="SM00303">
    <property type="entry name" value="GPS"/>
    <property type="match status" value="1"/>
</dbReference>
<gene>
    <name evidence="15" type="ORF">JEQ12_010421</name>
</gene>
<feature type="transmembrane region" description="Helical" evidence="10">
    <location>
        <begin position="775"/>
        <end position="801"/>
    </location>
</feature>
<comment type="subcellular location">
    <subcellularLocation>
        <location evidence="1">Cell membrane</location>
        <topology evidence="1">Multi-pass membrane protein</topology>
    </subcellularLocation>
</comment>
<keyword evidence="9" id="KW-0325">Glycoprotein</keyword>
<name>A0A835ZLL2_SHEEP</name>
<feature type="transmembrane region" description="Helical" evidence="10">
    <location>
        <begin position="707"/>
        <end position="731"/>
    </location>
</feature>
<dbReference type="PROSITE" id="PS50221">
    <property type="entry name" value="GAIN_B"/>
    <property type="match status" value="1"/>
</dbReference>
<comment type="similarity">
    <text evidence="2">Belongs to the G-protein coupled receptor 2 family. Adhesion G-protein coupled receptor (ADGR) subfamily.</text>
</comment>
<dbReference type="Proteomes" id="UP000664991">
    <property type="component" value="Unassembled WGS sequence"/>
</dbReference>
<evidence type="ECO:0000259" key="13">
    <source>
        <dbReference type="PROSITE" id="PS50221"/>
    </source>
</evidence>
<dbReference type="Pfam" id="PF01390">
    <property type="entry name" value="SEA"/>
    <property type="match status" value="1"/>
</dbReference>
<dbReference type="PANTHER" id="PTHR45813">
    <property type="entry name" value="IG-LIKE DOMAIN-CONTAINING PROTEIN"/>
    <property type="match status" value="1"/>
</dbReference>
<dbReference type="GO" id="GO:0007166">
    <property type="term" value="P:cell surface receptor signaling pathway"/>
    <property type="evidence" value="ECO:0007669"/>
    <property type="project" value="InterPro"/>
</dbReference>
<dbReference type="GO" id="GO:0005886">
    <property type="term" value="C:plasma membrane"/>
    <property type="evidence" value="ECO:0007669"/>
    <property type="project" value="UniProtKB-SubCell"/>
</dbReference>
<dbReference type="InterPro" id="IPR000082">
    <property type="entry name" value="SEA_dom"/>
</dbReference>
<feature type="transmembrane region" description="Helical" evidence="10">
    <location>
        <begin position="910"/>
        <end position="929"/>
    </location>
</feature>
<feature type="transmembrane region" description="Helical" evidence="10">
    <location>
        <begin position="935"/>
        <end position="958"/>
    </location>
</feature>
<dbReference type="PANTHER" id="PTHR45813:SF3">
    <property type="entry name" value="ADHESION G-PROTEIN COUPLED RECEPTOR F1"/>
    <property type="match status" value="1"/>
</dbReference>
<evidence type="ECO:0000313" key="15">
    <source>
        <dbReference type="EMBL" id="KAG5196967.1"/>
    </source>
</evidence>
<dbReference type="InterPro" id="IPR046338">
    <property type="entry name" value="GAIN_dom_sf"/>
</dbReference>
<feature type="domain" description="G-protein coupled receptors family 2 profile 2" evidence="14">
    <location>
        <begin position="705"/>
        <end position="959"/>
    </location>
</feature>
<feature type="domain" description="GAIN-B" evidence="13">
    <location>
        <begin position="556"/>
        <end position="699"/>
    </location>
</feature>
<dbReference type="GO" id="GO:0006112">
    <property type="term" value="P:energy reserve metabolic process"/>
    <property type="evidence" value="ECO:0007669"/>
    <property type="project" value="TreeGrafter"/>
</dbReference>
<feature type="domain" description="SEA" evidence="12">
    <location>
        <begin position="268"/>
        <end position="376"/>
    </location>
</feature>
<proteinExistence type="inferred from homology"/>
<organism evidence="15 16">
    <name type="scientific">Ovis aries</name>
    <name type="common">Sheep</name>
    <dbReference type="NCBI Taxonomy" id="9940"/>
    <lineage>
        <taxon>Eukaryota</taxon>
        <taxon>Metazoa</taxon>
        <taxon>Chordata</taxon>
        <taxon>Craniata</taxon>
        <taxon>Vertebrata</taxon>
        <taxon>Euteleostomi</taxon>
        <taxon>Mammalia</taxon>
        <taxon>Eutheria</taxon>
        <taxon>Laurasiatheria</taxon>
        <taxon>Artiodactyla</taxon>
        <taxon>Ruminantia</taxon>
        <taxon>Pecora</taxon>
        <taxon>Bovidae</taxon>
        <taxon>Caprinae</taxon>
        <taxon>Ovis</taxon>
    </lineage>
</organism>
<dbReference type="GO" id="GO:0031175">
    <property type="term" value="P:neuron projection development"/>
    <property type="evidence" value="ECO:0007669"/>
    <property type="project" value="TreeGrafter"/>
</dbReference>
<keyword evidence="8" id="KW-1015">Disulfide bond</keyword>
<dbReference type="GO" id="GO:0031410">
    <property type="term" value="C:cytoplasmic vesicle"/>
    <property type="evidence" value="ECO:0007669"/>
    <property type="project" value="TreeGrafter"/>
</dbReference>
<evidence type="ECO:0000256" key="10">
    <source>
        <dbReference type="SAM" id="Phobius"/>
    </source>
</evidence>
<dbReference type="InterPro" id="IPR051587">
    <property type="entry name" value="Adhesion_GPCR"/>
</dbReference>
<keyword evidence="7 10" id="KW-0472">Membrane</keyword>
<dbReference type="PROSITE" id="PS50261">
    <property type="entry name" value="G_PROTEIN_RECEP_F2_4"/>
    <property type="match status" value="1"/>
</dbReference>
<keyword evidence="3" id="KW-1003">Cell membrane</keyword>
<dbReference type="GO" id="GO:0004930">
    <property type="term" value="F:G protein-coupled receptor activity"/>
    <property type="evidence" value="ECO:0007669"/>
    <property type="project" value="InterPro"/>
</dbReference>
<dbReference type="Gene3D" id="1.25.40.610">
    <property type="match status" value="1"/>
</dbReference>
<dbReference type="InterPro" id="IPR000203">
    <property type="entry name" value="GPS"/>
</dbReference>
<dbReference type="GO" id="GO:0045444">
    <property type="term" value="P:fat cell differentiation"/>
    <property type="evidence" value="ECO:0007669"/>
    <property type="project" value="TreeGrafter"/>
</dbReference>
<evidence type="ECO:0000256" key="11">
    <source>
        <dbReference type="SAM" id="SignalP"/>
    </source>
</evidence>
<evidence type="ECO:0000256" key="2">
    <source>
        <dbReference type="ARBA" id="ARBA00007343"/>
    </source>
</evidence>
<dbReference type="InterPro" id="IPR000832">
    <property type="entry name" value="GPCR_2_secretin-like"/>
</dbReference>
<dbReference type="InterPro" id="IPR057244">
    <property type="entry name" value="GAIN_B"/>
</dbReference>
<dbReference type="GO" id="GO:0007416">
    <property type="term" value="P:synapse assembly"/>
    <property type="evidence" value="ECO:0007669"/>
    <property type="project" value="TreeGrafter"/>
</dbReference>
<evidence type="ECO:0000256" key="3">
    <source>
        <dbReference type="ARBA" id="ARBA00022475"/>
    </source>
</evidence>
<dbReference type="InterPro" id="IPR017981">
    <property type="entry name" value="GPCR_2-like_7TM"/>
</dbReference>
<evidence type="ECO:0000256" key="5">
    <source>
        <dbReference type="ARBA" id="ARBA00022729"/>
    </source>
</evidence>
<dbReference type="EMBL" id="JAEMGP010000020">
    <property type="protein sequence ID" value="KAG5196967.1"/>
    <property type="molecule type" value="Genomic_DNA"/>
</dbReference>
<keyword evidence="4 10" id="KW-0812">Transmembrane</keyword>
<evidence type="ECO:0000256" key="8">
    <source>
        <dbReference type="ARBA" id="ARBA00023157"/>
    </source>
</evidence>
<evidence type="ECO:0000256" key="6">
    <source>
        <dbReference type="ARBA" id="ARBA00022989"/>
    </source>
</evidence>
<dbReference type="AlphaFoldDB" id="A0A835ZLL2"/>
<evidence type="ECO:0008006" key="17">
    <source>
        <dbReference type="Google" id="ProtNLM"/>
    </source>
</evidence>
<feature type="chain" id="PRO_5032652442" description="Adhesion G-protein coupled receptor F1" evidence="11">
    <location>
        <begin position="29"/>
        <end position="1032"/>
    </location>
</feature>
<dbReference type="GO" id="GO:0019216">
    <property type="term" value="P:regulation of lipid metabolic process"/>
    <property type="evidence" value="ECO:0007669"/>
    <property type="project" value="TreeGrafter"/>
</dbReference>
<feature type="transmembrane region" description="Helical" evidence="10">
    <location>
        <begin position="861"/>
        <end position="884"/>
    </location>
</feature>
<dbReference type="Pfam" id="PF00002">
    <property type="entry name" value="7tm_2"/>
    <property type="match status" value="1"/>
</dbReference>
<dbReference type="GO" id="GO:0007189">
    <property type="term" value="P:adenylate cyclase-activating G protein-coupled receptor signaling pathway"/>
    <property type="evidence" value="ECO:0007669"/>
    <property type="project" value="TreeGrafter"/>
</dbReference>
<dbReference type="SUPFAM" id="SSF82671">
    <property type="entry name" value="SEA domain"/>
    <property type="match status" value="1"/>
</dbReference>
<keyword evidence="6 10" id="KW-1133">Transmembrane helix</keyword>
<evidence type="ECO:0000256" key="1">
    <source>
        <dbReference type="ARBA" id="ARBA00004651"/>
    </source>
</evidence>